<evidence type="ECO:0000313" key="2">
    <source>
        <dbReference type="EMBL" id="MED6164988.1"/>
    </source>
</evidence>
<comment type="caution">
    <text evidence="2">The sequence shown here is derived from an EMBL/GenBank/DDBJ whole genome shotgun (WGS) entry which is preliminary data.</text>
</comment>
<keyword evidence="1" id="KW-1133">Transmembrane helix</keyword>
<dbReference type="Proteomes" id="UP001341840">
    <property type="component" value="Unassembled WGS sequence"/>
</dbReference>
<evidence type="ECO:0000256" key="1">
    <source>
        <dbReference type="SAM" id="Phobius"/>
    </source>
</evidence>
<sequence>MGPLLQTKGSAFRAYPPNMLAVCLCSSSVLRYCAFLLSWTWLTPPSVQEFFRCLDICHTVLPEGEESPGKIKYEATSLDGSALVITAKNFGFFFY</sequence>
<reference evidence="2 3" key="1">
    <citation type="journal article" date="2023" name="Plants (Basel)">
        <title>Bridging the Gap: Combining Genomics and Transcriptomics Approaches to Understand Stylosanthes scabra, an Orphan Legume from the Brazilian Caatinga.</title>
        <authorList>
            <person name="Ferreira-Neto J.R.C."/>
            <person name="da Silva M.D."/>
            <person name="Binneck E."/>
            <person name="de Melo N.F."/>
            <person name="da Silva R.H."/>
            <person name="de Melo A.L.T.M."/>
            <person name="Pandolfi V."/>
            <person name="Bustamante F.O."/>
            <person name="Brasileiro-Vidal A.C."/>
            <person name="Benko-Iseppon A.M."/>
        </authorList>
    </citation>
    <scope>NUCLEOTIDE SEQUENCE [LARGE SCALE GENOMIC DNA]</scope>
    <source>
        <tissue evidence="2">Leaves</tissue>
    </source>
</reference>
<accession>A0ABU6UZB3</accession>
<gene>
    <name evidence="2" type="primary">ALA3_5</name>
    <name evidence="2" type="ORF">PIB30_095420</name>
</gene>
<keyword evidence="3" id="KW-1185">Reference proteome</keyword>
<organism evidence="2 3">
    <name type="scientific">Stylosanthes scabra</name>
    <dbReference type="NCBI Taxonomy" id="79078"/>
    <lineage>
        <taxon>Eukaryota</taxon>
        <taxon>Viridiplantae</taxon>
        <taxon>Streptophyta</taxon>
        <taxon>Embryophyta</taxon>
        <taxon>Tracheophyta</taxon>
        <taxon>Spermatophyta</taxon>
        <taxon>Magnoliopsida</taxon>
        <taxon>eudicotyledons</taxon>
        <taxon>Gunneridae</taxon>
        <taxon>Pentapetalae</taxon>
        <taxon>rosids</taxon>
        <taxon>fabids</taxon>
        <taxon>Fabales</taxon>
        <taxon>Fabaceae</taxon>
        <taxon>Papilionoideae</taxon>
        <taxon>50 kb inversion clade</taxon>
        <taxon>dalbergioids sensu lato</taxon>
        <taxon>Dalbergieae</taxon>
        <taxon>Pterocarpus clade</taxon>
        <taxon>Stylosanthes</taxon>
    </lineage>
</organism>
<feature type="non-terminal residue" evidence="2">
    <location>
        <position position="95"/>
    </location>
</feature>
<name>A0ABU6UZB3_9FABA</name>
<proteinExistence type="predicted"/>
<protein>
    <submittedName>
        <fullName evidence="2">Phospholipid-transporting ATPase 3</fullName>
    </submittedName>
</protein>
<evidence type="ECO:0000313" key="3">
    <source>
        <dbReference type="Proteomes" id="UP001341840"/>
    </source>
</evidence>
<dbReference type="EMBL" id="JASCZI010123009">
    <property type="protein sequence ID" value="MED6164988.1"/>
    <property type="molecule type" value="Genomic_DNA"/>
</dbReference>
<keyword evidence="1" id="KW-0812">Transmembrane</keyword>
<keyword evidence="1" id="KW-0472">Membrane</keyword>
<feature type="transmembrane region" description="Helical" evidence="1">
    <location>
        <begin position="20"/>
        <end position="42"/>
    </location>
</feature>